<feature type="compositionally biased region" description="Basic and acidic residues" evidence="5">
    <location>
        <begin position="470"/>
        <end position="496"/>
    </location>
</feature>
<evidence type="ECO:0000256" key="2">
    <source>
        <dbReference type="ARBA" id="ARBA00010979"/>
    </source>
</evidence>
<evidence type="ECO:0000256" key="4">
    <source>
        <dbReference type="ARBA" id="ARBA00023242"/>
    </source>
</evidence>
<evidence type="ECO:0000313" key="7">
    <source>
        <dbReference type="EMBL" id="PSK45368.1"/>
    </source>
</evidence>
<reference evidence="7 8" key="1">
    <citation type="submission" date="2017-05" db="EMBL/GenBank/DDBJ databases">
        <title>Draft genome sequence of Elsinoe australis.</title>
        <authorList>
            <person name="Cheng Q."/>
        </authorList>
    </citation>
    <scope>NUCLEOTIDE SEQUENCE [LARGE SCALE GENOMIC DNA]</scope>
    <source>
        <strain evidence="7 8">NL1</strain>
    </source>
</reference>
<feature type="compositionally biased region" description="Acidic residues" evidence="5">
    <location>
        <begin position="112"/>
        <end position="127"/>
    </location>
</feature>
<evidence type="ECO:0000313" key="8">
    <source>
        <dbReference type="Proteomes" id="UP000243723"/>
    </source>
</evidence>
<feature type="compositionally biased region" description="Acidic residues" evidence="5">
    <location>
        <begin position="72"/>
        <end position="96"/>
    </location>
</feature>
<gene>
    <name evidence="7" type="ORF">B9Z65_2508</name>
</gene>
<dbReference type="OrthoDB" id="1924577at2759"/>
<dbReference type="GO" id="GO:0032040">
    <property type="term" value="C:small-subunit processome"/>
    <property type="evidence" value="ECO:0007669"/>
    <property type="project" value="TreeGrafter"/>
</dbReference>
<feature type="region of interest" description="Disordered" evidence="5">
    <location>
        <begin position="329"/>
        <end position="365"/>
    </location>
</feature>
<feature type="compositionally biased region" description="Basic residues" evidence="5">
    <location>
        <begin position="583"/>
        <end position="599"/>
    </location>
</feature>
<feature type="compositionally biased region" description="Acidic residues" evidence="5">
    <location>
        <begin position="141"/>
        <end position="152"/>
    </location>
</feature>
<proteinExistence type="inferred from homology"/>
<feature type="compositionally biased region" description="Polar residues" evidence="5">
    <location>
        <begin position="631"/>
        <end position="641"/>
    </location>
</feature>
<feature type="compositionally biased region" description="Acidic residues" evidence="5">
    <location>
        <begin position="329"/>
        <end position="341"/>
    </location>
</feature>
<sequence length="641" mass="71089">MAKKRKAPGSSKTKAAPEEDFNKRVRLNVDSYEDVAGSDDEFQIGRDKVLLDEAPADKRARKLREHEQFLEASDEEVLGYSDEDDAEDSDEDEYDEERPVTNGKQRGAVRSDEEDGEAADEEDELNEWGDSKQDYYGADQMETEQDALDEEAEAKRLQQKQLEALTAADYGFDGDEWTGETKKDTDKAGKKSQTITEALPQLKVTDDMAPAERLKLLKSRYPEFEPLSKEFLELREELAGIQKELKQGRSKVSRDGQGYNDGPASVLETKERAATAYLATLAMYFALLTSSTSPNGTIAISATTVREHPVMESLLSVRSLWHQVKDLPEDDSEWESDEEETAAAAATTSTVTAAPHRRDRGRKTRAEKAALAVQRAEEARRAERMAAAEADLADLGDLLAKKPRKVAKVAAKTNGTTNDDSDFGEEELSEKALADKAAKRKSLRFYTSQIAQKSNKRGAAGRSAGGDDDIPYRERLRDRQARLMAEAAKKGRRDNPGADLGGESGSEDEAQAKAIREDAEDGEGDYYQFISGKKKARKEEKESLAAAKKEAILNGGRVVEQEVVGEDGKRKISYAIEKNKGLTPHRKKENRNPRVKKRKKFDEKKKKLASMKPTYKGGEGRGGYGGELSGIKSNLVKSRKL</sequence>
<comment type="caution">
    <text evidence="7">The sequence shown here is derived from an EMBL/GenBank/DDBJ whole genome shotgun (WGS) entry which is preliminary data.</text>
</comment>
<evidence type="ECO:0000256" key="1">
    <source>
        <dbReference type="ARBA" id="ARBA00004123"/>
    </source>
</evidence>
<feature type="region of interest" description="Disordered" evidence="5">
    <location>
        <begin position="578"/>
        <end position="641"/>
    </location>
</feature>
<dbReference type="Pfam" id="PF04000">
    <property type="entry name" value="Sas10_Utp3"/>
    <property type="match status" value="1"/>
</dbReference>
<keyword evidence="3" id="KW-0597">Phosphoprotein</keyword>
<dbReference type="Pfam" id="PF09368">
    <property type="entry name" value="Sas10"/>
    <property type="match status" value="1"/>
</dbReference>
<dbReference type="InterPro" id="IPR007146">
    <property type="entry name" value="Sas10/Utp3/C1D"/>
</dbReference>
<evidence type="ECO:0000256" key="5">
    <source>
        <dbReference type="SAM" id="MobiDB-lite"/>
    </source>
</evidence>
<dbReference type="GO" id="GO:0000462">
    <property type="term" value="P:maturation of SSU-rRNA from tricistronic rRNA transcript (SSU-rRNA, 5.8S rRNA, LSU-rRNA)"/>
    <property type="evidence" value="ECO:0007669"/>
    <property type="project" value="TreeGrafter"/>
</dbReference>
<feature type="compositionally biased region" description="Basic and acidic residues" evidence="5">
    <location>
        <begin position="179"/>
        <end position="189"/>
    </location>
</feature>
<feature type="region of interest" description="Disordered" evidence="5">
    <location>
        <begin position="245"/>
        <end position="264"/>
    </location>
</feature>
<feature type="compositionally biased region" description="Basic residues" evidence="5">
    <location>
        <begin position="355"/>
        <end position="365"/>
    </location>
</feature>
<dbReference type="AlphaFoldDB" id="A0A2P7ZAX2"/>
<evidence type="ECO:0000256" key="3">
    <source>
        <dbReference type="ARBA" id="ARBA00022553"/>
    </source>
</evidence>
<organism evidence="7 8">
    <name type="scientific">Elsinoe australis</name>
    <dbReference type="NCBI Taxonomy" id="40998"/>
    <lineage>
        <taxon>Eukaryota</taxon>
        <taxon>Fungi</taxon>
        <taxon>Dikarya</taxon>
        <taxon>Ascomycota</taxon>
        <taxon>Pezizomycotina</taxon>
        <taxon>Dothideomycetes</taxon>
        <taxon>Dothideomycetidae</taxon>
        <taxon>Myriangiales</taxon>
        <taxon>Elsinoaceae</taxon>
        <taxon>Elsinoe</taxon>
    </lineage>
</organism>
<dbReference type="PANTHER" id="PTHR13237">
    <property type="entry name" value="SOMETHING ABOUT SILENCING PROTEIN 10-RELATED"/>
    <property type="match status" value="1"/>
</dbReference>
<feature type="region of interest" description="Disordered" evidence="5">
    <location>
        <begin position="1"/>
        <end position="195"/>
    </location>
</feature>
<feature type="domain" description="Sas10 C-terminal" evidence="6">
    <location>
        <begin position="566"/>
        <end position="641"/>
    </location>
</feature>
<dbReference type="STRING" id="40998.A0A2P7ZAX2"/>
<feature type="compositionally biased region" description="Low complexity" evidence="5">
    <location>
        <begin position="342"/>
        <end position="354"/>
    </location>
</feature>
<keyword evidence="4" id="KW-0539">Nucleus</keyword>
<comment type="subcellular location">
    <subcellularLocation>
        <location evidence="1">Nucleus</location>
    </subcellularLocation>
</comment>
<feature type="region of interest" description="Disordered" evidence="5">
    <location>
        <begin position="410"/>
        <end position="520"/>
    </location>
</feature>
<dbReference type="PANTHER" id="PTHR13237:SF8">
    <property type="entry name" value="SOMETHING ABOUT SILENCING PROTEIN 10"/>
    <property type="match status" value="1"/>
</dbReference>
<comment type="similarity">
    <text evidence="2">Belongs to the SAS10 family.</text>
</comment>
<feature type="compositionally biased region" description="Basic and acidic residues" evidence="5">
    <location>
        <begin position="43"/>
        <end position="69"/>
    </location>
</feature>
<dbReference type="Proteomes" id="UP000243723">
    <property type="component" value="Unassembled WGS sequence"/>
</dbReference>
<feature type="compositionally biased region" description="Acidic residues" evidence="5">
    <location>
        <begin position="31"/>
        <end position="42"/>
    </location>
</feature>
<protein>
    <recommendedName>
        <fullName evidence="6">Sas10 C-terminal domain-containing protein</fullName>
    </recommendedName>
</protein>
<evidence type="ECO:0000259" key="6">
    <source>
        <dbReference type="Pfam" id="PF09368"/>
    </source>
</evidence>
<dbReference type="EMBL" id="NHZQ01000251">
    <property type="protein sequence ID" value="PSK45368.1"/>
    <property type="molecule type" value="Genomic_DNA"/>
</dbReference>
<feature type="compositionally biased region" description="Acidic residues" evidence="5">
    <location>
        <begin position="419"/>
        <end position="428"/>
    </location>
</feature>
<dbReference type="InterPro" id="IPR018972">
    <property type="entry name" value="Sas10_C_dom"/>
</dbReference>
<name>A0A2P7ZAX2_9PEZI</name>
<accession>A0A2P7ZAX2</accession>
<keyword evidence="8" id="KW-1185">Reference proteome</keyword>